<evidence type="ECO:0000256" key="5">
    <source>
        <dbReference type="PIRNR" id="PIRNR005426"/>
    </source>
</evidence>
<keyword evidence="9" id="KW-1185">Reference proteome</keyword>
<keyword evidence="3 5" id="KW-0288">FMN</keyword>
<dbReference type="RefSeq" id="WP_094691335.1">
    <property type="nucleotide sequence ID" value="NZ_MWWQ01000008.1"/>
</dbReference>
<dbReference type="PANTHER" id="PTHR43425:SF2">
    <property type="entry name" value="OXYGEN-INSENSITIVE NADPH NITROREDUCTASE"/>
    <property type="match status" value="1"/>
</dbReference>
<proteinExistence type="inferred from homology"/>
<feature type="region of interest" description="Disordered" evidence="6">
    <location>
        <begin position="1"/>
        <end position="22"/>
    </location>
</feature>
<evidence type="ECO:0000256" key="6">
    <source>
        <dbReference type="SAM" id="MobiDB-lite"/>
    </source>
</evidence>
<evidence type="ECO:0000256" key="4">
    <source>
        <dbReference type="ARBA" id="ARBA00023002"/>
    </source>
</evidence>
<dbReference type="InterPro" id="IPR000415">
    <property type="entry name" value="Nitroreductase-like"/>
</dbReference>
<comment type="similarity">
    <text evidence="1 5">Belongs to the flavin oxidoreductase frp family.</text>
</comment>
<feature type="domain" description="Nitroreductase" evidence="7">
    <location>
        <begin position="35"/>
        <end position="191"/>
    </location>
</feature>
<reference evidence="8 9" key="1">
    <citation type="journal article" date="2017" name="BMC Genomics">
        <title>Comparative genomic and phylogenomic analyses of the Bifidobacteriaceae family.</title>
        <authorList>
            <person name="Lugli G.A."/>
            <person name="Milani C."/>
            <person name="Turroni F."/>
            <person name="Duranti S."/>
            <person name="Mancabelli L."/>
            <person name="Mangifesta M."/>
            <person name="Ferrario C."/>
            <person name="Modesto M."/>
            <person name="Mattarelli P."/>
            <person name="Jiri K."/>
            <person name="van Sinderen D."/>
            <person name="Ventura M."/>
        </authorList>
    </citation>
    <scope>NUCLEOTIDE SEQUENCE [LARGE SCALE GENOMIC DNA]</scope>
    <source>
        <strain evidence="8 9">DSM 24744</strain>
    </source>
</reference>
<dbReference type="Proteomes" id="UP000216454">
    <property type="component" value="Unassembled WGS sequence"/>
</dbReference>
<dbReference type="PANTHER" id="PTHR43425">
    <property type="entry name" value="OXYGEN-INSENSITIVE NADPH NITROREDUCTASE"/>
    <property type="match status" value="1"/>
</dbReference>
<dbReference type="Pfam" id="PF00881">
    <property type="entry name" value="Nitroreductase"/>
    <property type="match status" value="1"/>
</dbReference>
<sequence length="278" mass="30447">MNTVNNTAANEAASDSAHHTHDEIVSRNSTLDVLLNRRSIRAYTDEPVSEQDIDAIEAAAQRAATSQFYNAWSVIRITDTDLKKKLAEVARQPYVATAPLLYVFIADQHRNYRIAEAKGVAENDITYGTSFMLGQAQNDAVLALHAMETAAESLGLGGVILGSLLNNIDELIDLLHLPEHTFPVLGLALGHPAQQPQLKPRMPRNLQFFDNAYPADSENPDILAHFTDFDATVHQYYDLGDSSKPVAGFTDQIAQGATSDAPIKKDLHGHEVKQGFTD</sequence>
<dbReference type="SUPFAM" id="SSF55469">
    <property type="entry name" value="FMN-dependent nitroreductase-like"/>
    <property type="match status" value="1"/>
</dbReference>
<evidence type="ECO:0000256" key="2">
    <source>
        <dbReference type="ARBA" id="ARBA00022630"/>
    </source>
</evidence>
<evidence type="ECO:0000313" key="8">
    <source>
        <dbReference type="EMBL" id="OZG51359.1"/>
    </source>
</evidence>
<dbReference type="OrthoDB" id="3181400at2"/>
<accession>A0A261EWX1</accession>
<name>A0A261EWX1_9BIFI</name>
<dbReference type="AlphaFoldDB" id="A0A261EWX1"/>
<evidence type="ECO:0000259" key="7">
    <source>
        <dbReference type="Pfam" id="PF00881"/>
    </source>
</evidence>
<protein>
    <submittedName>
        <fullName evidence="8">NADPH-dependent oxidoreductase</fullName>
    </submittedName>
</protein>
<gene>
    <name evidence="8" type="ORF">PSSU_0982</name>
</gene>
<organism evidence="8 9">
    <name type="scientific">Pseudoscardovia suis</name>
    <dbReference type="NCBI Taxonomy" id="987063"/>
    <lineage>
        <taxon>Bacteria</taxon>
        <taxon>Bacillati</taxon>
        <taxon>Actinomycetota</taxon>
        <taxon>Actinomycetes</taxon>
        <taxon>Bifidobacteriales</taxon>
        <taxon>Bifidobacteriaceae</taxon>
        <taxon>Pseudoscardovia</taxon>
    </lineage>
</organism>
<dbReference type="InterPro" id="IPR029479">
    <property type="entry name" value="Nitroreductase"/>
</dbReference>
<comment type="caution">
    <text evidence="8">The sequence shown here is derived from an EMBL/GenBank/DDBJ whole genome shotgun (WGS) entry which is preliminary data.</text>
</comment>
<dbReference type="GO" id="GO:0016491">
    <property type="term" value="F:oxidoreductase activity"/>
    <property type="evidence" value="ECO:0007669"/>
    <property type="project" value="UniProtKB-UniRule"/>
</dbReference>
<dbReference type="EMBL" id="MWWQ01000008">
    <property type="protein sequence ID" value="OZG51359.1"/>
    <property type="molecule type" value="Genomic_DNA"/>
</dbReference>
<evidence type="ECO:0000256" key="3">
    <source>
        <dbReference type="ARBA" id="ARBA00022643"/>
    </source>
</evidence>
<keyword evidence="4 5" id="KW-0560">Oxidoreductase</keyword>
<evidence type="ECO:0000313" key="9">
    <source>
        <dbReference type="Proteomes" id="UP000216454"/>
    </source>
</evidence>
<dbReference type="Gene3D" id="3.40.109.10">
    <property type="entry name" value="NADH Oxidase"/>
    <property type="match status" value="1"/>
</dbReference>
<evidence type="ECO:0000256" key="1">
    <source>
        <dbReference type="ARBA" id="ARBA00008366"/>
    </source>
</evidence>
<dbReference type="InterPro" id="IPR016446">
    <property type="entry name" value="Flavin_OxRdtase_Frp"/>
</dbReference>
<keyword evidence="5" id="KW-0521">NADP</keyword>
<dbReference type="PIRSF" id="PIRSF005426">
    <property type="entry name" value="Frp"/>
    <property type="match status" value="1"/>
</dbReference>
<feature type="compositionally biased region" description="Low complexity" evidence="6">
    <location>
        <begin position="1"/>
        <end position="13"/>
    </location>
</feature>
<keyword evidence="2 5" id="KW-0285">Flavoprotein</keyword>